<reference evidence="1 2" key="1">
    <citation type="journal article" date="2020" name="bioRxiv">
        <title>Sequence and annotation of 42 cannabis genomes reveals extensive copy number variation in cannabinoid synthesis and pathogen resistance genes.</title>
        <authorList>
            <person name="Mckernan K.J."/>
            <person name="Helbert Y."/>
            <person name="Kane L.T."/>
            <person name="Ebling H."/>
            <person name="Zhang L."/>
            <person name="Liu B."/>
            <person name="Eaton Z."/>
            <person name="Mclaughlin S."/>
            <person name="Kingan S."/>
            <person name="Baybayan P."/>
            <person name="Concepcion G."/>
            <person name="Jordan M."/>
            <person name="Riva A."/>
            <person name="Barbazuk W."/>
            <person name="Harkins T."/>
        </authorList>
    </citation>
    <scope>NUCLEOTIDE SEQUENCE [LARGE SCALE GENOMIC DNA]</scope>
    <source>
        <strain evidence="2">cv. Jamaican Lion 4</strain>
        <tissue evidence="1">Leaf</tissue>
    </source>
</reference>
<keyword evidence="2" id="KW-1185">Reference proteome</keyword>
<sequence>MVSSADLAKAIEPLRTHYEHAKFEALKVEELLRYVHAMAEEGEAVDIGTASFKTSLNPAQLTWPESLKKLFGI</sequence>
<comment type="caution">
    <text evidence="1">The sequence shown here is derived from an EMBL/GenBank/DDBJ whole genome shotgun (WGS) entry which is preliminary data.</text>
</comment>
<accession>A0A7J6ICL8</accession>
<evidence type="ECO:0000313" key="2">
    <source>
        <dbReference type="Proteomes" id="UP000583929"/>
    </source>
</evidence>
<gene>
    <name evidence="1" type="ORF">G4B88_006207</name>
</gene>
<dbReference type="EMBL" id="JAATIQ010000001">
    <property type="protein sequence ID" value="KAF4404821.1"/>
    <property type="molecule type" value="Genomic_DNA"/>
</dbReference>
<dbReference type="Proteomes" id="UP000583929">
    <property type="component" value="Unassembled WGS sequence"/>
</dbReference>
<protein>
    <submittedName>
        <fullName evidence="1">Uncharacterized protein</fullName>
    </submittedName>
</protein>
<name>A0A7J6ICL8_CANSA</name>
<proteinExistence type="predicted"/>
<dbReference type="AlphaFoldDB" id="A0A7J6ICL8"/>
<evidence type="ECO:0000313" key="1">
    <source>
        <dbReference type="EMBL" id="KAF4404821.1"/>
    </source>
</evidence>
<organism evidence="1 2">
    <name type="scientific">Cannabis sativa</name>
    <name type="common">Hemp</name>
    <name type="synonym">Marijuana</name>
    <dbReference type="NCBI Taxonomy" id="3483"/>
    <lineage>
        <taxon>Eukaryota</taxon>
        <taxon>Viridiplantae</taxon>
        <taxon>Streptophyta</taxon>
        <taxon>Embryophyta</taxon>
        <taxon>Tracheophyta</taxon>
        <taxon>Spermatophyta</taxon>
        <taxon>Magnoliopsida</taxon>
        <taxon>eudicotyledons</taxon>
        <taxon>Gunneridae</taxon>
        <taxon>Pentapetalae</taxon>
        <taxon>rosids</taxon>
        <taxon>fabids</taxon>
        <taxon>Rosales</taxon>
        <taxon>Cannabaceae</taxon>
        <taxon>Cannabis</taxon>
    </lineage>
</organism>